<feature type="region of interest" description="Disordered" evidence="1">
    <location>
        <begin position="156"/>
        <end position="175"/>
    </location>
</feature>
<keyword evidence="2" id="KW-1133">Transmembrane helix</keyword>
<feature type="compositionally biased region" description="Acidic residues" evidence="1">
    <location>
        <begin position="191"/>
        <end position="201"/>
    </location>
</feature>
<dbReference type="Proteomes" id="UP000311382">
    <property type="component" value="Unassembled WGS sequence"/>
</dbReference>
<protein>
    <submittedName>
        <fullName evidence="3">Uncharacterized protein</fullName>
    </submittedName>
</protein>
<evidence type="ECO:0000256" key="1">
    <source>
        <dbReference type="SAM" id="MobiDB-lite"/>
    </source>
</evidence>
<dbReference type="EMBL" id="SOZI01000010">
    <property type="protein sequence ID" value="TNY23569.1"/>
    <property type="molecule type" value="Genomic_DNA"/>
</dbReference>
<keyword evidence="2" id="KW-0472">Membrane</keyword>
<name>A0A5C5G4Z5_9BASI</name>
<evidence type="ECO:0000313" key="3">
    <source>
        <dbReference type="EMBL" id="TNY23569.1"/>
    </source>
</evidence>
<dbReference type="OrthoDB" id="2527198at2759"/>
<organism evidence="3 4">
    <name type="scientific">Rhodotorula diobovata</name>
    <dbReference type="NCBI Taxonomy" id="5288"/>
    <lineage>
        <taxon>Eukaryota</taxon>
        <taxon>Fungi</taxon>
        <taxon>Dikarya</taxon>
        <taxon>Basidiomycota</taxon>
        <taxon>Pucciniomycotina</taxon>
        <taxon>Microbotryomycetes</taxon>
        <taxon>Sporidiobolales</taxon>
        <taxon>Sporidiobolaceae</taxon>
        <taxon>Rhodotorula</taxon>
    </lineage>
</organism>
<evidence type="ECO:0000256" key="2">
    <source>
        <dbReference type="SAM" id="Phobius"/>
    </source>
</evidence>
<keyword evidence="2" id="KW-0812">Transmembrane</keyword>
<keyword evidence="4" id="KW-1185">Reference proteome</keyword>
<dbReference type="AlphaFoldDB" id="A0A5C5G4Z5"/>
<sequence>MATADSTALLTLRGLACALGGITAGLLLAGPLLAVPSLFASPHLVPRSRLHVWSRLQADTATATSLLFPLLAALLACCALLVDSAAHTPTPSSQSDIEWLGWLVVRLVRENRKTLYTTAASLIIALRPFSFGLLTPRTEVLKAEERRLLLERLRSGSGSGSSLAAAGLSGWKGASPTKEYAGWVAEREREGEDSDVEDNDGDGGLGLGGGVDGVTPVGPLDSESHPSRCVFLLPTCTSSGKGVAVFDHAGLTAWTARSRRPHPRAHAPPVWHGRPRRVLLLPDSPRATVCLMDRARRTPCIPP</sequence>
<feature type="region of interest" description="Disordered" evidence="1">
    <location>
        <begin position="185"/>
        <end position="206"/>
    </location>
</feature>
<accession>A0A5C5G4Z5</accession>
<feature type="transmembrane region" description="Helical" evidence="2">
    <location>
        <begin position="12"/>
        <end position="40"/>
    </location>
</feature>
<reference evidence="3 4" key="1">
    <citation type="submission" date="2019-03" db="EMBL/GenBank/DDBJ databases">
        <title>Rhodosporidium diobovatum UCD-FST 08-225 genome sequencing, assembly, and annotation.</title>
        <authorList>
            <person name="Fakankun I.U."/>
            <person name="Fristensky B."/>
            <person name="Levin D.B."/>
        </authorList>
    </citation>
    <scope>NUCLEOTIDE SEQUENCE [LARGE SCALE GENOMIC DNA]</scope>
    <source>
        <strain evidence="3 4">UCD-FST 08-225</strain>
    </source>
</reference>
<proteinExistence type="predicted"/>
<evidence type="ECO:0000313" key="4">
    <source>
        <dbReference type="Proteomes" id="UP000311382"/>
    </source>
</evidence>
<feature type="transmembrane region" description="Helical" evidence="2">
    <location>
        <begin position="61"/>
        <end position="82"/>
    </location>
</feature>
<gene>
    <name evidence="3" type="ORF">DMC30DRAFT_10755</name>
</gene>
<comment type="caution">
    <text evidence="3">The sequence shown here is derived from an EMBL/GenBank/DDBJ whole genome shotgun (WGS) entry which is preliminary data.</text>
</comment>
<feature type="compositionally biased region" description="Low complexity" evidence="1">
    <location>
        <begin position="160"/>
        <end position="169"/>
    </location>
</feature>